<name>K0IZA3_AMPXN</name>
<dbReference type="STRING" id="698758.AXY_17480"/>
<evidence type="ECO:0000256" key="1">
    <source>
        <dbReference type="ARBA" id="ARBA00004651"/>
    </source>
</evidence>
<evidence type="ECO:0000259" key="9">
    <source>
        <dbReference type="PROSITE" id="PS50893"/>
    </source>
</evidence>
<feature type="domain" description="ABC transmembrane type-1" evidence="10">
    <location>
        <begin position="21"/>
        <end position="401"/>
    </location>
</feature>
<dbReference type="HOGENOM" id="CLU_000604_84_3_9"/>
<dbReference type="PROSITE" id="PS50893">
    <property type="entry name" value="ABC_TRANSPORTER_2"/>
    <property type="match status" value="1"/>
</dbReference>
<feature type="transmembrane region" description="Helical" evidence="8">
    <location>
        <begin position="226"/>
        <end position="249"/>
    </location>
</feature>
<accession>K0IZA3</accession>
<dbReference type="InterPro" id="IPR027417">
    <property type="entry name" value="P-loop_NTPase"/>
</dbReference>
<evidence type="ECO:0000256" key="8">
    <source>
        <dbReference type="SAM" id="Phobius"/>
    </source>
</evidence>
<evidence type="ECO:0000256" key="5">
    <source>
        <dbReference type="ARBA" id="ARBA00022840"/>
    </source>
</evidence>
<organism evidence="11 12">
    <name type="scientific">Amphibacillus xylanus (strain ATCC 51415 / DSM 6626 / JCM 7361 / LMG 17667 / NBRC 15112 / Ep01)</name>
    <dbReference type="NCBI Taxonomy" id="698758"/>
    <lineage>
        <taxon>Bacteria</taxon>
        <taxon>Bacillati</taxon>
        <taxon>Bacillota</taxon>
        <taxon>Bacilli</taxon>
        <taxon>Bacillales</taxon>
        <taxon>Bacillaceae</taxon>
        <taxon>Amphibacillus</taxon>
    </lineage>
</organism>
<dbReference type="SUPFAM" id="SSF52540">
    <property type="entry name" value="P-loop containing nucleoside triphosphate hydrolases"/>
    <property type="match status" value="1"/>
</dbReference>
<dbReference type="AlphaFoldDB" id="K0IZA3"/>
<dbReference type="InterPro" id="IPR003593">
    <property type="entry name" value="AAA+_ATPase"/>
</dbReference>
<dbReference type="GO" id="GO:0016887">
    <property type="term" value="F:ATP hydrolysis activity"/>
    <property type="evidence" value="ECO:0007669"/>
    <property type="project" value="InterPro"/>
</dbReference>
<feature type="transmembrane region" description="Helical" evidence="8">
    <location>
        <begin position="337"/>
        <end position="359"/>
    </location>
</feature>
<dbReference type="GO" id="GO:0140359">
    <property type="term" value="F:ABC-type transporter activity"/>
    <property type="evidence" value="ECO:0007669"/>
    <property type="project" value="InterPro"/>
</dbReference>
<keyword evidence="6 8" id="KW-1133">Transmembrane helix</keyword>
<evidence type="ECO:0000256" key="3">
    <source>
        <dbReference type="ARBA" id="ARBA00022692"/>
    </source>
</evidence>
<evidence type="ECO:0000256" key="2">
    <source>
        <dbReference type="ARBA" id="ARBA00022448"/>
    </source>
</evidence>
<keyword evidence="3 8" id="KW-0812">Transmembrane</keyword>
<reference evidence="11 12" key="1">
    <citation type="submission" date="2011-01" db="EMBL/GenBank/DDBJ databases">
        <title>Whole genome sequence of Amphibacillus xylinus NBRC 15112.</title>
        <authorList>
            <person name="Nakazawa H."/>
            <person name="Katano Y."/>
            <person name="Nakamura S."/>
            <person name="Sasagawa M."/>
            <person name="Fukada J."/>
            <person name="Arai T."/>
            <person name="Sasakura N."/>
            <person name="Mochizuki D."/>
            <person name="Hosoyama A."/>
            <person name="Harada K."/>
            <person name="Horikawa H."/>
            <person name="Kato Y."/>
            <person name="Harada T."/>
            <person name="Sasaki K."/>
            <person name="Sekiguchi M."/>
            <person name="Hodoyama M."/>
            <person name="Nishiko R."/>
            <person name="Narita H."/>
            <person name="Hanamaki A."/>
            <person name="Hata C."/>
            <person name="Konno Y."/>
            <person name="Niimura Y."/>
            <person name="Yamazaki S."/>
            <person name="Fujita N."/>
        </authorList>
    </citation>
    <scope>NUCLEOTIDE SEQUENCE [LARGE SCALE GENOMIC DNA]</scope>
    <source>
        <strain evidence="12">ATCC 51415 / DSM 6626 / JCM 7361 / LMG 17667 / NBRC 15112 / Ep01</strain>
    </source>
</reference>
<gene>
    <name evidence="11" type="ordered locus">AXY_17480</name>
</gene>
<dbReference type="EMBL" id="AP012050">
    <property type="protein sequence ID" value="BAM47880.1"/>
    <property type="molecule type" value="Genomic_DNA"/>
</dbReference>
<sequence>MKPSTEKRLFQYAKSNIKIAVFSLTCLIIGVGLELIGPFIAKSIIDDHIVGVQAEWVELAQDQDGAVKFNETYFKRADRVTSDDQVVGYHTLVQSNRSYYFIDGQVPINSHILIEDDQDWVAEFNGETFDIEGERLSTAELYQFFKPELKPIAILLAISIGLILISSVFAYFKTYLLLVYANRIIVNIRRDAFAKVQQLPMKYFVDRPAGKILARITNDTEGIKELYVNVLATAVNSVVFMSGILIALFILNVKLALICLLTIPALYLWIKFYSKYAGKFNRVIRSVNSAINASINESIQTMPIIQAFRRTKERQEEFEELNHRHYRYQQKLVRLEAYTTFNLVGLLRGFALLGFIWFFGNGALTSEGLITTGVLYAFADYLGRLFEPMEMLINQLPQLEQARVSASRVFELLDEESEVVDHQEIPRINGRIEFDHVHFAYEEDDYILKDLSFKVEPGETVAFVGHTGSGKSSIMNLLLRFYDQQKGTITIDQYDHKQLSRQQVRQHINIVLQDPFIFTGTVLSNITLNDPRITREKAIEALKTVGADEFIEKLPLKYDNPVGENGADFSTGQRQLLSFARALAFDPAILILDEATASIDTETEGLIQNAINILSEGRTMLIIAHRLSTIQHADQIIVMKKGRMIEKGTHDELLELNGNYYQMYKMQQAGIIEQTV</sequence>
<keyword evidence="7 8" id="KW-0472">Membrane</keyword>
<evidence type="ECO:0000256" key="6">
    <source>
        <dbReference type="ARBA" id="ARBA00022989"/>
    </source>
</evidence>
<feature type="transmembrane region" description="Helical" evidence="8">
    <location>
        <begin position="152"/>
        <end position="180"/>
    </location>
</feature>
<dbReference type="GO" id="GO:0005886">
    <property type="term" value="C:plasma membrane"/>
    <property type="evidence" value="ECO:0007669"/>
    <property type="project" value="UniProtKB-SubCell"/>
</dbReference>
<dbReference type="GO" id="GO:0034040">
    <property type="term" value="F:ATPase-coupled lipid transmembrane transporter activity"/>
    <property type="evidence" value="ECO:0007669"/>
    <property type="project" value="TreeGrafter"/>
</dbReference>
<dbReference type="OrthoDB" id="9770415at2"/>
<dbReference type="SMART" id="SM00382">
    <property type="entry name" value="AAA"/>
    <property type="match status" value="1"/>
</dbReference>
<dbReference type="Pfam" id="PF00005">
    <property type="entry name" value="ABC_tran"/>
    <property type="match status" value="1"/>
</dbReference>
<keyword evidence="2" id="KW-0813">Transport</keyword>
<dbReference type="InterPro" id="IPR011527">
    <property type="entry name" value="ABC1_TM_dom"/>
</dbReference>
<dbReference type="Proteomes" id="UP000006294">
    <property type="component" value="Chromosome"/>
</dbReference>
<dbReference type="InterPro" id="IPR003439">
    <property type="entry name" value="ABC_transporter-like_ATP-bd"/>
</dbReference>
<proteinExistence type="predicted"/>
<evidence type="ECO:0000313" key="12">
    <source>
        <dbReference type="Proteomes" id="UP000006294"/>
    </source>
</evidence>
<evidence type="ECO:0000313" key="11">
    <source>
        <dbReference type="EMBL" id="BAM47880.1"/>
    </source>
</evidence>
<dbReference type="InterPro" id="IPR039421">
    <property type="entry name" value="Type_1_exporter"/>
</dbReference>
<dbReference type="Gene3D" id="1.20.1560.10">
    <property type="entry name" value="ABC transporter type 1, transmembrane domain"/>
    <property type="match status" value="1"/>
</dbReference>
<evidence type="ECO:0000256" key="4">
    <source>
        <dbReference type="ARBA" id="ARBA00022741"/>
    </source>
</evidence>
<dbReference type="KEGG" id="axl:AXY_17480"/>
<comment type="subcellular location">
    <subcellularLocation>
        <location evidence="1">Cell membrane</location>
        <topology evidence="1">Multi-pass membrane protein</topology>
    </subcellularLocation>
</comment>
<evidence type="ECO:0000256" key="7">
    <source>
        <dbReference type="ARBA" id="ARBA00023136"/>
    </source>
</evidence>
<keyword evidence="4" id="KW-0547">Nucleotide-binding</keyword>
<keyword evidence="5 11" id="KW-0067">ATP-binding</keyword>
<dbReference type="SUPFAM" id="SSF90123">
    <property type="entry name" value="ABC transporter transmembrane region"/>
    <property type="match status" value="1"/>
</dbReference>
<dbReference type="RefSeq" id="WP_015010471.1">
    <property type="nucleotide sequence ID" value="NC_018704.1"/>
</dbReference>
<dbReference type="PROSITE" id="PS50929">
    <property type="entry name" value="ABC_TM1F"/>
    <property type="match status" value="1"/>
</dbReference>
<dbReference type="CDD" id="cd03254">
    <property type="entry name" value="ABCC_Glucan_exporter_like"/>
    <property type="match status" value="1"/>
</dbReference>
<dbReference type="PANTHER" id="PTHR24221">
    <property type="entry name" value="ATP-BINDING CASSETTE SUB-FAMILY B"/>
    <property type="match status" value="1"/>
</dbReference>
<dbReference type="GO" id="GO:0005524">
    <property type="term" value="F:ATP binding"/>
    <property type="evidence" value="ECO:0007669"/>
    <property type="project" value="UniProtKB-KW"/>
</dbReference>
<protein>
    <submittedName>
        <fullName evidence="11">Putative ABC transporter permease/ATP-binding protein</fullName>
    </submittedName>
</protein>
<keyword evidence="12" id="KW-1185">Reference proteome</keyword>
<dbReference type="Pfam" id="PF00664">
    <property type="entry name" value="ABC_membrane"/>
    <property type="match status" value="1"/>
</dbReference>
<dbReference type="FunFam" id="3.40.50.300:FF:000287">
    <property type="entry name" value="Multidrug ABC transporter ATP-binding protein"/>
    <property type="match status" value="1"/>
</dbReference>
<dbReference type="PANTHER" id="PTHR24221:SF430">
    <property type="entry name" value="MULTIDRUG RESISTANCE ABC TRANSPORTER ATP-BINDING_PERMEASE PROTEIN YHEH-RELATED"/>
    <property type="match status" value="1"/>
</dbReference>
<dbReference type="CDD" id="cd18544">
    <property type="entry name" value="ABC_6TM_TmrA_like"/>
    <property type="match status" value="1"/>
</dbReference>
<feature type="transmembrane region" description="Helical" evidence="8">
    <location>
        <begin position="21"/>
        <end position="41"/>
    </location>
</feature>
<dbReference type="InterPro" id="IPR036640">
    <property type="entry name" value="ABC1_TM_sf"/>
</dbReference>
<dbReference type="eggNOG" id="COG1132">
    <property type="taxonomic scope" value="Bacteria"/>
</dbReference>
<feature type="transmembrane region" description="Helical" evidence="8">
    <location>
        <begin position="255"/>
        <end position="273"/>
    </location>
</feature>
<feature type="domain" description="ABC transporter" evidence="9">
    <location>
        <begin position="432"/>
        <end position="666"/>
    </location>
</feature>
<evidence type="ECO:0000259" key="10">
    <source>
        <dbReference type="PROSITE" id="PS50929"/>
    </source>
</evidence>
<dbReference type="Gene3D" id="3.40.50.300">
    <property type="entry name" value="P-loop containing nucleotide triphosphate hydrolases"/>
    <property type="match status" value="1"/>
</dbReference>